<evidence type="ECO:0000256" key="1">
    <source>
        <dbReference type="SAM" id="MobiDB-lite"/>
    </source>
</evidence>
<protein>
    <submittedName>
        <fullName evidence="2">Uncharacterized protein</fullName>
    </submittedName>
</protein>
<gene>
    <name evidence="2" type="ORF">CITCOLO1_LOCUS10721</name>
</gene>
<evidence type="ECO:0000313" key="2">
    <source>
        <dbReference type="EMBL" id="CAK9318749.1"/>
    </source>
</evidence>
<dbReference type="Proteomes" id="UP001642487">
    <property type="component" value="Chromosome 3"/>
</dbReference>
<accession>A0ABP0YE71</accession>
<evidence type="ECO:0000313" key="3">
    <source>
        <dbReference type="Proteomes" id="UP001642487"/>
    </source>
</evidence>
<organism evidence="2 3">
    <name type="scientific">Citrullus colocynthis</name>
    <name type="common">colocynth</name>
    <dbReference type="NCBI Taxonomy" id="252529"/>
    <lineage>
        <taxon>Eukaryota</taxon>
        <taxon>Viridiplantae</taxon>
        <taxon>Streptophyta</taxon>
        <taxon>Embryophyta</taxon>
        <taxon>Tracheophyta</taxon>
        <taxon>Spermatophyta</taxon>
        <taxon>Magnoliopsida</taxon>
        <taxon>eudicotyledons</taxon>
        <taxon>Gunneridae</taxon>
        <taxon>Pentapetalae</taxon>
        <taxon>rosids</taxon>
        <taxon>fabids</taxon>
        <taxon>Cucurbitales</taxon>
        <taxon>Cucurbitaceae</taxon>
        <taxon>Benincaseae</taxon>
        <taxon>Citrullus</taxon>
    </lineage>
</organism>
<dbReference type="EMBL" id="OZ021737">
    <property type="protein sequence ID" value="CAK9318749.1"/>
    <property type="molecule type" value="Genomic_DNA"/>
</dbReference>
<keyword evidence="3" id="KW-1185">Reference proteome</keyword>
<feature type="region of interest" description="Disordered" evidence="1">
    <location>
        <begin position="32"/>
        <end position="52"/>
    </location>
</feature>
<reference evidence="2 3" key="1">
    <citation type="submission" date="2024-03" db="EMBL/GenBank/DDBJ databases">
        <authorList>
            <person name="Gkanogiannis A."/>
            <person name="Becerra Lopez-Lavalle L."/>
        </authorList>
    </citation>
    <scope>NUCLEOTIDE SEQUENCE [LARGE SCALE GENOMIC DNA]</scope>
</reference>
<proteinExistence type="predicted"/>
<sequence>MAFRWLAEPRLQFVERLLLNIAKAHTWKFSERSFSANSTKEEPPQTAASRCRESCGRTHKTFVVDYLFQGDGEKMKEKSCSTAEMQSGPQQNDKN</sequence>
<name>A0ABP0YE71_9ROSI</name>